<protein>
    <submittedName>
        <fullName evidence="1">Uncharacterized protein</fullName>
    </submittedName>
</protein>
<evidence type="ECO:0000313" key="2">
    <source>
        <dbReference type="Proteomes" id="UP000828390"/>
    </source>
</evidence>
<gene>
    <name evidence="1" type="ORF">DPMN_114902</name>
</gene>
<reference evidence="1" key="1">
    <citation type="journal article" date="2019" name="bioRxiv">
        <title>The Genome of the Zebra Mussel, Dreissena polymorpha: A Resource for Invasive Species Research.</title>
        <authorList>
            <person name="McCartney M.A."/>
            <person name="Auch B."/>
            <person name="Kono T."/>
            <person name="Mallez S."/>
            <person name="Zhang Y."/>
            <person name="Obille A."/>
            <person name="Becker A."/>
            <person name="Abrahante J.E."/>
            <person name="Garbe J."/>
            <person name="Badalamenti J.P."/>
            <person name="Herman A."/>
            <person name="Mangelson H."/>
            <person name="Liachko I."/>
            <person name="Sullivan S."/>
            <person name="Sone E.D."/>
            <person name="Koren S."/>
            <person name="Silverstein K.A.T."/>
            <person name="Beckman K.B."/>
            <person name="Gohl D.M."/>
        </authorList>
    </citation>
    <scope>NUCLEOTIDE SEQUENCE</scope>
    <source>
        <strain evidence="1">Duluth1</strain>
        <tissue evidence="1">Whole animal</tissue>
    </source>
</reference>
<proteinExistence type="predicted"/>
<evidence type="ECO:0000313" key="1">
    <source>
        <dbReference type="EMBL" id="KAH3841439.1"/>
    </source>
</evidence>
<comment type="caution">
    <text evidence="1">The sequence shown here is derived from an EMBL/GenBank/DDBJ whole genome shotgun (WGS) entry which is preliminary data.</text>
</comment>
<reference evidence="1" key="2">
    <citation type="submission" date="2020-11" db="EMBL/GenBank/DDBJ databases">
        <authorList>
            <person name="McCartney M.A."/>
            <person name="Auch B."/>
            <person name="Kono T."/>
            <person name="Mallez S."/>
            <person name="Becker A."/>
            <person name="Gohl D.M."/>
            <person name="Silverstein K.A.T."/>
            <person name="Koren S."/>
            <person name="Bechman K.B."/>
            <person name="Herman A."/>
            <person name="Abrahante J.E."/>
            <person name="Garbe J."/>
        </authorList>
    </citation>
    <scope>NUCLEOTIDE SEQUENCE</scope>
    <source>
        <strain evidence="1">Duluth1</strain>
        <tissue evidence="1">Whole animal</tissue>
    </source>
</reference>
<dbReference type="EMBL" id="JAIWYP010000004">
    <property type="protein sequence ID" value="KAH3841439.1"/>
    <property type="molecule type" value="Genomic_DNA"/>
</dbReference>
<dbReference type="Proteomes" id="UP000828390">
    <property type="component" value="Unassembled WGS sequence"/>
</dbReference>
<name>A0A9D4QS65_DREPO</name>
<accession>A0A9D4QS65</accession>
<organism evidence="1 2">
    <name type="scientific">Dreissena polymorpha</name>
    <name type="common">Zebra mussel</name>
    <name type="synonym">Mytilus polymorpha</name>
    <dbReference type="NCBI Taxonomy" id="45954"/>
    <lineage>
        <taxon>Eukaryota</taxon>
        <taxon>Metazoa</taxon>
        <taxon>Spiralia</taxon>
        <taxon>Lophotrochozoa</taxon>
        <taxon>Mollusca</taxon>
        <taxon>Bivalvia</taxon>
        <taxon>Autobranchia</taxon>
        <taxon>Heteroconchia</taxon>
        <taxon>Euheterodonta</taxon>
        <taxon>Imparidentia</taxon>
        <taxon>Neoheterodontei</taxon>
        <taxon>Myida</taxon>
        <taxon>Dreissenoidea</taxon>
        <taxon>Dreissenidae</taxon>
        <taxon>Dreissena</taxon>
    </lineage>
</organism>
<sequence>MQLYGADNLSEIDTSFAEGFDGQSLNVLDTTQCKDINDLNKCMDHTNEPTGRGKTVENDTELTFLSLSPPENSSNGVRRWPFARVIMGIEGIVTMEANPPSESVRQRRDQSALCLLL</sequence>
<keyword evidence="2" id="KW-1185">Reference proteome</keyword>
<dbReference type="AlphaFoldDB" id="A0A9D4QS65"/>